<proteinExistence type="predicted"/>
<feature type="compositionally biased region" description="Basic and acidic residues" evidence="1">
    <location>
        <begin position="1"/>
        <end position="30"/>
    </location>
</feature>
<dbReference type="EMBL" id="BDEQ01000001">
    <property type="protein sequence ID" value="GAT94570.1"/>
    <property type="molecule type" value="Genomic_DNA"/>
</dbReference>
<sequence>MESKGKTKEEKESVVEEKNKDKAPKGSVSEKKRKSRNGFVLHFNALLYLLLKKGWTIQLTKTKTAKVTLQNYKCIHLYKKGMMIEEYINEENLNELSSLFEDIFKAKECSDDKNIKLEQADLIPHENSSETVSDDKTE</sequence>
<dbReference type="Proteomes" id="UP000078387">
    <property type="component" value="Unassembled WGS sequence"/>
</dbReference>
<dbReference type="VEuPathDB" id="AmoebaDB:EHI8A_100570"/>
<accession>A0A5K1V8X8</accession>
<reference evidence="2 3" key="1">
    <citation type="submission" date="2016-05" db="EMBL/GenBank/DDBJ databases">
        <title>First whole genome sequencing of Entamoeba histolytica HM1:IMSS-clone-6.</title>
        <authorList>
            <person name="Mukherjee Avik.K."/>
            <person name="Izumyama S."/>
            <person name="Nakada-Tsukui K."/>
            <person name="Nozaki T."/>
        </authorList>
    </citation>
    <scope>NUCLEOTIDE SEQUENCE [LARGE SCALE GENOMIC DNA]</scope>
    <source>
        <strain evidence="2 3">HM1:IMSS clone 6</strain>
    </source>
</reference>
<comment type="caution">
    <text evidence="2">The sequence shown here is derived from an EMBL/GenBank/DDBJ whole genome shotgun (WGS) entry which is preliminary data.</text>
</comment>
<feature type="region of interest" description="Disordered" evidence="1">
    <location>
        <begin position="1"/>
        <end position="33"/>
    </location>
</feature>
<name>A0A5K1V8X8_ENTHI</name>
<dbReference type="AlphaFoldDB" id="A0A5K1V8X8"/>
<evidence type="ECO:0000313" key="2">
    <source>
        <dbReference type="EMBL" id="GAT94570.1"/>
    </source>
</evidence>
<dbReference type="VEuPathDB" id="AmoebaDB:KM1_172990"/>
<gene>
    <name evidence="2" type="ORF">CL6EHI_005000</name>
</gene>
<protein>
    <submittedName>
        <fullName evidence="2">Uncharacterized protein</fullName>
    </submittedName>
</protein>
<dbReference type="VEuPathDB" id="AmoebaDB:EHI7A_096410"/>
<dbReference type="VEuPathDB" id="AmoebaDB:EHI5A_138140"/>
<evidence type="ECO:0000256" key="1">
    <source>
        <dbReference type="SAM" id="MobiDB-lite"/>
    </source>
</evidence>
<organism evidence="2 3">
    <name type="scientific">Entamoeba histolytica</name>
    <dbReference type="NCBI Taxonomy" id="5759"/>
    <lineage>
        <taxon>Eukaryota</taxon>
        <taxon>Amoebozoa</taxon>
        <taxon>Evosea</taxon>
        <taxon>Archamoebae</taxon>
        <taxon>Mastigamoebida</taxon>
        <taxon>Entamoebidae</taxon>
        <taxon>Entamoeba</taxon>
    </lineage>
</organism>
<dbReference type="OMA" id="MIEECIG"/>
<dbReference type="VEuPathDB" id="AmoebaDB:EHI_005000"/>
<evidence type="ECO:0000313" key="3">
    <source>
        <dbReference type="Proteomes" id="UP000078387"/>
    </source>
</evidence>